<dbReference type="GO" id="GO:0004016">
    <property type="term" value="F:adenylate cyclase activity"/>
    <property type="evidence" value="ECO:0007669"/>
    <property type="project" value="TreeGrafter"/>
</dbReference>
<evidence type="ECO:0000256" key="4">
    <source>
        <dbReference type="ARBA" id="ARBA00022989"/>
    </source>
</evidence>
<protein>
    <submittedName>
        <fullName evidence="10">Adenylate and Guanylate cyclase catalytic domain containing protein</fullName>
    </submittedName>
</protein>
<gene>
    <name evidence="10" type="ORF">TRFO_22377</name>
</gene>
<comment type="caution">
    <text evidence="10">The sequence shown here is derived from an EMBL/GenBank/DDBJ whole genome shotgun (WGS) entry which is preliminary data.</text>
</comment>
<keyword evidence="11" id="KW-1185">Reference proteome</keyword>
<feature type="chain" id="PRO_5012181877" evidence="7">
    <location>
        <begin position="20"/>
        <end position="386"/>
    </location>
</feature>
<dbReference type="SMART" id="SM00091">
    <property type="entry name" value="PAS"/>
    <property type="match status" value="1"/>
</dbReference>
<dbReference type="Gene3D" id="3.30.70.1230">
    <property type="entry name" value="Nucleotide cyclase"/>
    <property type="match status" value="1"/>
</dbReference>
<dbReference type="VEuPathDB" id="TrichDB:TRFO_22377"/>
<dbReference type="NCBIfam" id="TIGR00229">
    <property type="entry name" value="sensory_box"/>
    <property type="match status" value="1"/>
</dbReference>
<dbReference type="GO" id="GO:0001653">
    <property type="term" value="F:peptide receptor activity"/>
    <property type="evidence" value="ECO:0007669"/>
    <property type="project" value="TreeGrafter"/>
</dbReference>
<dbReference type="CDD" id="cd07302">
    <property type="entry name" value="CHD"/>
    <property type="match status" value="1"/>
</dbReference>
<dbReference type="Pfam" id="PF00211">
    <property type="entry name" value="Guanylate_cyc"/>
    <property type="match status" value="1"/>
</dbReference>
<dbReference type="GO" id="GO:0004383">
    <property type="term" value="F:guanylate cyclase activity"/>
    <property type="evidence" value="ECO:0007669"/>
    <property type="project" value="TreeGrafter"/>
</dbReference>
<dbReference type="InterPro" id="IPR000014">
    <property type="entry name" value="PAS"/>
</dbReference>
<feature type="domain" description="PAS" evidence="8">
    <location>
        <begin position="45"/>
        <end position="96"/>
    </location>
</feature>
<dbReference type="SUPFAM" id="SSF55073">
    <property type="entry name" value="Nucleotide cyclase"/>
    <property type="match status" value="1"/>
</dbReference>
<evidence type="ECO:0000256" key="5">
    <source>
        <dbReference type="ARBA" id="ARBA00023136"/>
    </source>
</evidence>
<evidence type="ECO:0000256" key="7">
    <source>
        <dbReference type="SAM" id="SignalP"/>
    </source>
</evidence>
<comment type="subcellular location">
    <subcellularLocation>
        <location evidence="1">Membrane</location>
    </subcellularLocation>
</comment>
<evidence type="ECO:0000259" key="9">
    <source>
        <dbReference type="PROSITE" id="PS50125"/>
    </source>
</evidence>
<keyword evidence="6" id="KW-0456">Lyase</keyword>
<dbReference type="GO" id="GO:0005886">
    <property type="term" value="C:plasma membrane"/>
    <property type="evidence" value="ECO:0007669"/>
    <property type="project" value="TreeGrafter"/>
</dbReference>
<dbReference type="GO" id="GO:0035556">
    <property type="term" value="P:intracellular signal transduction"/>
    <property type="evidence" value="ECO:0007669"/>
    <property type="project" value="InterPro"/>
</dbReference>
<name>A0A1J4KGX5_9EUKA</name>
<keyword evidence="2" id="KW-0812">Transmembrane</keyword>
<dbReference type="CDD" id="cd00130">
    <property type="entry name" value="PAS"/>
    <property type="match status" value="1"/>
</dbReference>
<reference evidence="10" key="1">
    <citation type="submission" date="2016-10" db="EMBL/GenBank/DDBJ databases">
        <authorList>
            <person name="Benchimol M."/>
            <person name="Almeida L.G."/>
            <person name="Vasconcelos A.T."/>
            <person name="Perreira-Neves A."/>
            <person name="Rosa I.A."/>
            <person name="Tasca T."/>
            <person name="Bogo M.R."/>
            <person name="de Souza W."/>
        </authorList>
    </citation>
    <scope>NUCLEOTIDE SEQUENCE [LARGE SCALE GENOMIC DNA]</scope>
    <source>
        <strain evidence="10">K</strain>
    </source>
</reference>
<dbReference type="PANTHER" id="PTHR11920:SF335">
    <property type="entry name" value="GUANYLATE CYCLASE"/>
    <property type="match status" value="1"/>
</dbReference>
<sequence>MFSFLVFCFCSLLPAKSEALFYDIYLSTVLSGDFKKARGDSVNRDAEFFHAVVLNLPDAVIVANSDGEIEHINKAFSRILGLSDDEAKGKQVNEFMKSTFHNGNIDNLFANAANDTTPKSESVANKETISYSKSDQTEIIIEATSLNINNHMVIIMRDTTQTVRYNTLINEEKRKSDVLLGSILPASLVKRVQAGEKNISFAVQTATIVFMDIVSFTPWCGSLPADKVMLTLNALFKKDDVLVAKYPTMTKIKCIGDCYMAAGGVFSEINHPAEHSKEVVSFGLDALDAINELNDDLGEHLQIRVGVNTGGPIVAGVLGVTKPTFEILGPAINMAQQMEHHGVSMQVHVSRSVYELIYGDAFVIKERGSIEVKGGSVITYLVSRKK</sequence>
<dbReference type="GO" id="GO:0007168">
    <property type="term" value="P:receptor guanylyl cyclase signaling pathway"/>
    <property type="evidence" value="ECO:0007669"/>
    <property type="project" value="TreeGrafter"/>
</dbReference>
<dbReference type="Proteomes" id="UP000179807">
    <property type="component" value="Unassembled WGS sequence"/>
</dbReference>
<dbReference type="OrthoDB" id="6127067at2759"/>
<dbReference type="PANTHER" id="PTHR11920">
    <property type="entry name" value="GUANYLYL CYCLASE"/>
    <property type="match status" value="1"/>
</dbReference>
<evidence type="ECO:0000256" key="6">
    <source>
        <dbReference type="ARBA" id="ARBA00023239"/>
    </source>
</evidence>
<keyword evidence="3" id="KW-0547">Nucleotide-binding</keyword>
<evidence type="ECO:0000256" key="2">
    <source>
        <dbReference type="ARBA" id="ARBA00022692"/>
    </source>
</evidence>
<dbReference type="InterPro" id="IPR035965">
    <property type="entry name" value="PAS-like_dom_sf"/>
</dbReference>
<dbReference type="Pfam" id="PF13426">
    <property type="entry name" value="PAS_9"/>
    <property type="match status" value="1"/>
</dbReference>
<feature type="domain" description="Guanylate cyclase" evidence="9">
    <location>
        <begin position="207"/>
        <end position="339"/>
    </location>
</feature>
<dbReference type="SMART" id="SM00044">
    <property type="entry name" value="CYCc"/>
    <property type="match status" value="1"/>
</dbReference>
<feature type="signal peptide" evidence="7">
    <location>
        <begin position="1"/>
        <end position="19"/>
    </location>
</feature>
<dbReference type="InterPro" id="IPR050401">
    <property type="entry name" value="Cyclic_nucleotide_synthase"/>
</dbReference>
<dbReference type="EMBL" id="MLAK01000654">
    <property type="protein sequence ID" value="OHT08894.1"/>
    <property type="molecule type" value="Genomic_DNA"/>
</dbReference>
<keyword evidence="4" id="KW-1133">Transmembrane helix</keyword>
<evidence type="ECO:0000259" key="8">
    <source>
        <dbReference type="PROSITE" id="PS50112"/>
    </source>
</evidence>
<keyword evidence="5" id="KW-0472">Membrane</keyword>
<dbReference type="InterPro" id="IPR029787">
    <property type="entry name" value="Nucleotide_cyclase"/>
</dbReference>
<dbReference type="GeneID" id="94837231"/>
<organism evidence="10 11">
    <name type="scientific">Tritrichomonas foetus</name>
    <dbReference type="NCBI Taxonomy" id="1144522"/>
    <lineage>
        <taxon>Eukaryota</taxon>
        <taxon>Metamonada</taxon>
        <taxon>Parabasalia</taxon>
        <taxon>Tritrichomonadida</taxon>
        <taxon>Tritrichomonadidae</taxon>
        <taxon>Tritrichomonas</taxon>
    </lineage>
</organism>
<dbReference type="RefSeq" id="XP_068362030.1">
    <property type="nucleotide sequence ID" value="XM_068502527.1"/>
</dbReference>
<dbReference type="PROSITE" id="PS50125">
    <property type="entry name" value="GUANYLATE_CYCLASE_2"/>
    <property type="match status" value="1"/>
</dbReference>
<dbReference type="AlphaFoldDB" id="A0A1J4KGX5"/>
<keyword evidence="7" id="KW-0732">Signal</keyword>
<dbReference type="InterPro" id="IPR001054">
    <property type="entry name" value="A/G_cyclase"/>
</dbReference>
<accession>A0A1J4KGX5</accession>
<proteinExistence type="predicted"/>
<evidence type="ECO:0000313" key="10">
    <source>
        <dbReference type="EMBL" id="OHT08894.1"/>
    </source>
</evidence>
<evidence type="ECO:0000313" key="11">
    <source>
        <dbReference type="Proteomes" id="UP000179807"/>
    </source>
</evidence>
<dbReference type="GO" id="GO:0000166">
    <property type="term" value="F:nucleotide binding"/>
    <property type="evidence" value="ECO:0007669"/>
    <property type="project" value="UniProtKB-KW"/>
</dbReference>
<dbReference type="Gene3D" id="3.30.450.20">
    <property type="entry name" value="PAS domain"/>
    <property type="match status" value="1"/>
</dbReference>
<evidence type="ECO:0000256" key="1">
    <source>
        <dbReference type="ARBA" id="ARBA00004370"/>
    </source>
</evidence>
<dbReference type="PROSITE" id="PS50112">
    <property type="entry name" value="PAS"/>
    <property type="match status" value="1"/>
</dbReference>
<evidence type="ECO:0000256" key="3">
    <source>
        <dbReference type="ARBA" id="ARBA00022741"/>
    </source>
</evidence>
<dbReference type="SUPFAM" id="SSF55785">
    <property type="entry name" value="PYP-like sensor domain (PAS domain)"/>
    <property type="match status" value="1"/>
</dbReference>